<gene>
    <name evidence="1" type="ORF">HINF_LOCUS37594</name>
</gene>
<dbReference type="EMBL" id="CAXDID020000141">
    <property type="protein sequence ID" value="CAL6038903.1"/>
    <property type="molecule type" value="Genomic_DNA"/>
</dbReference>
<keyword evidence="2" id="KW-1185">Reference proteome</keyword>
<evidence type="ECO:0000313" key="2">
    <source>
        <dbReference type="Proteomes" id="UP001642409"/>
    </source>
</evidence>
<dbReference type="Proteomes" id="UP001642409">
    <property type="component" value="Unassembled WGS sequence"/>
</dbReference>
<comment type="caution">
    <text evidence="1">The sequence shown here is derived from an EMBL/GenBank/DDBJ whole genome shotgun (WGS) entry which is preliminary data.</text>
</comment>
<reference evidence="1 2" key="1">
    <citation type="submission" date="2024-07" db="EMBL/GenBank/DDBJ databases">
        <authorList>
            <person name="Akdeniz Z."/>
        </authorList>
    </citation>
    <scope>NUCLEOTIDE SEQUENCE [LARGE SCALE GENOMIC DNA]</scope>
</reference>
<organism evidence="1 2">
    <name type="scientific">Hexamita inflata</name>
    <dbReference type="NCBI Taxonomy" id="28002"/>
    <lineage>
        <taxon>Eukaryota</taxon>
        <taxon>Metamonada</taxon>
        <taxon>Diplomonadida</taxon>
        <taxon>Hexamitidae</taxon>
        <taxon>Hexamitinae</taxon>
        <taxon>Hexamita</taxon>
    </lineage>
</organism>
<evidence type="ECO:0000313" key="1">
    <source>
        <dbReference type="EMBL" id="CAL6038903.1"/>
    </source>
</evidence>
<proteinExistence type="predicted"/>
<name>A0ABP1JIC2_9EUKA</name>
<protein>
    <submittedName>
        <fullName evidence="1">Hypothetical_protein</fullName>
    </submittedName>
</protein>
<accession>A0ABP1JIC2</accession>
<sequence>MPLAIQSLTAAQHFDLGDFTFHNRFSRTVSQKAGCGDEREAQLYEPIIDHAKQSWYFSNASSALTSDSGRRAQSFKIIYFFILRVWKWGFQMQSEEAMEHQIRDGTEQPSFYYLHLYYSGLILIYYQEKLNHQSNSSRVDHQYASSK</sequence>